<gene>
    <name evidence="5" type="primary">nphR_1</name>
    <name evidence="5" type="ORF">CVS47_00490</name>
</gene>
<evidence type="ECO:0000256" key="2">
    <source>
        <dbReference type="ARBA" id="ARBA00023125"/>
    </source>
</evidence>
<dbReference type="Pfam" id="PF12833">
    <property type="entry name" value="HTH_18"/>
    <property type="match status" value="1"/>
</dbReference>
<dbReference type="PANTHER" id="PTHR46796">
    <property type="entry name" value="HTH-TYPE TRANSCRIPTIONAL ACTIVATOR RHAS-RELATED"/>
    <property type="match status" value="1"/>
</dbReference>
<accession>A0A3Q9J0Q7</accession>
<dbReference type="InterPro" id="IPR050204">
    <property type="entry name" value="AraC_XylS_family_regulators"/>
</dbReference>
<dbReference type="PROSITE" id="PS01124">
    <property type="entry name" value="HTH_ARAC_FAMILY_2"/>
    <property type="match status" value="1"/>
</dbReference>
<evidence type="ECO:0000256" key="3">
    <source>
        <dbReference type="ARBA" id="ARBA00023163"/>
    </source>
</evidence>
<feature type="domain" description="HTH araC/xylS-type" evidence="4">
    <location>
        <begin position="176"/>
        <end position="277"/>
    </location>
</feature>
<dbReference type="GO" id="GO:0043565">
    <property type="term" value="F:sequence-specific DNA binding"/>
    <property type="evidence" value="ECO:0007669"/>
    <property type="project" value="InterPro"/>
</dbReference>
<evidence type="ECO:0000256" key="1">
    <source>
        <dbReference type="ARBA" id="ARBA00023015"/>
    </source>
</evidence>
<dbReference type="KEGG" id="mlv:CVS47_00490"/>
<dbReference type="EMBL" id="CP031423">
    <property type="protein sequence ID" value="AZS35892.1"/>
    <property type="molecule type" value="Genomic_DNA"/>
</dbReference>
<name>A0A3Q9J0Q7_9MICO</name>
<keyword evidence="6" id="KW-1185">Reference proteome</keyword>
<protein>
    <submittedName>
        <fullName evidence="5">Transcriptional activator NphR</fullName>
    </submittedName>
</protein>
<keyword evidence="2" id="KW-0238">DNA-binding</keyword>
<evidence type="ECO:0000259" key="4">
    <source>
        <dbReference type="PROSITE" id="PS01124"/>
    </source>
</evidence>
<dbReference type="InterPro" id="IPR009057">
    <property type="entry name" value="Homeodomain-like_sf"/>
</dbReference>
<organism evidence="5 6">
    <name type="scientific">Microbacterium lemovicicum</name>
    <dbReference type="NCBI Taxonomy" id="1072463"/>
    <lineage>
        <taxon>Bacteria</taxon>
        <taxon>Bacillati</taxon>
        <taxon>Actinomycetota</taxon>
        <taxon>Actinomycetes</taxon>
        <taxon>Micrococcales</taxon>
        <taxon>Microbacteriaceae</taxon>
        <taxon>Microbacterium</taxon>
    </lineage>
</organism>
<evidence type="ECO:0000313" key="5">
    <source>
        <dbReference type="EMBL" id="AZS35892.1"/>
    </source>
</evidence>
<dbReference type="Gene3D" id="1.10.10.60">
    <property type="entry name" value="Homeodomain-like"/>
    <property type="match status" value="1"/>
</dbReference>
<dbReference type="InterPro" id="IPR018060">
    <property type="entry name" value="HTH_AraC"/>
</dbReference>
<dbReference type="SMART" id="SM00342">
    <property type="entry name" value="HTH_ARAC"/>
    <property type="match status" value="1"/>
</dbReference>
<dbReference type="RefSeq" id="WP_164734584.1">
    <property type="nucleotide sequence ID" value="NZ_CP031423.1"/>
</dbReference>
<evidence type="ECO:0000313" key="6">
    <source>
        <dbReference type="Proteomes" id="UP000276888"/>
    </source>
</evidence>
<dbReference type="SUPFAM" id="SSF46689">
    <property type="entry name" value="Homeodomain-like"/>
    <property type="match status" value="1"/>
</dbReference>
<keyword evidence="1" id="KW-0805">Transcription regulation</keyword>
<proteinExistence type="predicted"/>
<dbReference type="Proteomes" id="UP000276888">
    <property type="component" value="Chromosome"/>
</dbReference>
<dbReference type="GO" id="GO:0003700">
    <property type="term" value="F:DNA-binding transcription factor activity"/>
    <property type="evidence" value="ECO:0007669"/>
    <property type="project" value="InterPro"/>
</dbReference>
<keyword evidence="3" id="KW-0804">Transcription</keyword>
<dbReference type="AlphaFoldDB" id="A0A3Q9J0Q7"/>
<reference evidence="5 6" key="1">
    <citation type="submission" date="2018-08" db="EMBL/GenBank/DDBJ databases">
        <title>Microbacterium lemovicicum sp. nov., a bacterium isolated from a natural uranium-rich soil.</title>
        <authorList>
            <person name="ORTET P."/>
        </authorList>
    </citation>
    <scope>NUCLEOTIDE SEQUENCE [LARGE SCALE GENOMIC DNA]</scope>
    <source>
        <strain evidence="5 6">Viu22</strain>
    </source>
</reference>
<sequence>MAACLDMDAPASGLLTVQEYRSAIVSAHRPRGPRWHWSPRTDVARTTVMIFATEGRVALSPDLLHADEPAVGVLIHSTQQADIHWSEDARATVVWLDTDNVVDASVPEAPSPFALAGTPLNHGMLTFASSVARRAEVQTRVSSYLVERLLVEMAYGVLLERVETEPPSLQSGRPSHRARMLLLLNRADPDYGVEDLARDLHMSMRNLQRLFAREGTSPAAALRALRLELAQSLLGDTQYDALSITEIARHSGFSNTAAMRRAFQAHGAKSPAELRSR</sequence>